<dbReference type="PIRSF" id="PIRSF000521">
    <property type="entry name" value="Transaminase_4ab_Lys_Orn"/>
    <property type="match status" value="1"/>
</dbReference>
<dbReference type="Gene3D" id="3.90.1150.10">
    <property type="entry name" value="Aspartate Aminotransferase, domain 1"/>
    <property type="match status" value="1"/>
</dbReference>
<dbReference type="InterPro" id="IPR015424">
    <property type="entry name" value="PyrdxlP-dep_Trfase"/>
</dbReference>
<evidence type="ECO:0000256" key="5">
    <source>
        <dbReference type="RuleBase" id="RU003560"/>
    </source>
</evidence>
<dbReference type="PANTHER" id="PTHR11986">
    <property type="entry name" value="AMINOTRANSFERASE CLASS III"/>
    <property type="match status" value="1"/>
</dbReference>
<keyword evidence="4 5" id="KW-0663">Pyridoxal phosphate</keyword>
<dbReference type="GO" id="GO:0008483">
    <property type="term" value="F:transaminase activity"/>
    <property type="evidence" value="ECO:0007669"/>
    <property type="project" value="UniProtKB-KW"/>
</dbReference>
<reference evidence="6 7" key="1">
    <citation type="journal article" date="2023" name="Proc. Natl. Acad. Sci. U.S.A.">
        <title>Bacterial tolerance to host-exuded specialized metabolites structures the maize root microbiome.</title>
        <authorList>
            <person name="Thoenen L."/>
            <person name="Giroud C."/>
            <person name="Kreuzer M."/>
            <person name="Waelchli J."/>
            <person name="Gfeller V."/>
            <person name="Deslandes-Herold G."/>
            <person name="Mateo P."/>
            <person name="Robert C.A.M."/>
            <person name="Ahrens C.H."/>
            <person name="Rubio-Somoza I."/>
            <person name="Bruggmann R."/>
            <person name="Erb M."/>
            <person name="Schlaeppi K."/>
        </authorList>
    </citation>
    <scope>NUCLEOTIDE SEQUENCE [LARGE SCALE GENOMIC DNA]</scope>
    <source>
        <strain evidence="6 7">LBA1-1-1.1</strain>
    </source>
</reference>
<dbReference type="InterPro" id="IPR005814">
    <property type="entry name" value="Aminotrans_3"/>
</dbReference>
<evidence type="ECO:0000256" key="4">
    <source>
        <dbReference type="ARBA" id="ARBA00022898"/>
    </source>
</evidence>
<dbReference type="Proteomes" id="UP001552502">
    <property type="component" value="Unassembled WGS sequence"/>
</dbReference>
<comment type="cofactor">
    <cofactor evidence="1">
        <name>pyridoxal 5'-phosphate</name>
        <dbReference type="ChEBI" id="CHEBI:597326"/>
    </cofactor>
</comment>
<evidence type="ECO:0000256" key="2">
    <source>
        <dbReference type="ARBA" id="ARBA00022576"/>
    </source>
</evidence>
<evidence type="ECO:0000313" key="6">
    <source>
        <dbReference type="EMBL" id="MEV4912978.1"/>
    </source>
</evidence>
<comment type="caution">
    <text evidence="6">The sequence shown here is derived from an EMBL/GenBank/DDBJ whole genome shotgun (WGS) entry which is preliminary data.</text>
</comment>
<keyword evidence="3" id="KW-0808">Transferase</keyword>
<sequence>MNEKLMDRDYIAKTDFVYRTENQPIFQNSYSSTIIDSEGNHYIDGEAANGSNSLGYDAELINAATNISGNLPNIPSFLESDLRLSLANRIGFKINEQIGLKGKIAFETGGAQGIELALKMALALSNNKTTVAVFEGGYHGRSPFTSNYSSSARYRECFKNTSMPVLRLPYPDCRRCRFSKNPTTCNVECLKFIKTSLENDFSGFHNEKNPPFAALIIEPILNAGGIVIPDSRYLEGVVNYFRNMGVYIIVDEVFSGFYRTGKFLGLQNFNIKPDFIVMSKALTNGMLPLSAVWINNAVYNDKILEPGLHSSTFSNTPICFSLAHAVLDRFEKWRNIEHDINKLGEKLKIMLDSIAKFEIVDSVQVIGATARILLKKKVAAQIIDHARTALKNKPINGIIGAIFASSSLAPEVIAITPSFTITDNEIEIMKRALKNSLSAISKEEINEKETVYS</sequence>
<dbReference type="PROSITE" id="PS00600">
    <property type="entry name" value="AA_TRANSFER_CLASS_3"/>
    <property type="match status" value="1"/>
</dbReference>
<dbReference type="EMBL" id="JBEGIE010000049">
    <property type="protein sequence ID" value="MEV4912978.1"/>
    <property type="molecule type" value="Genomic_DNA"/>
</dbReference>
<dbReference type="RefSeq" id="WP_199640545.1">
    <property type="nucleotide sequence ID" value="NZ_JBEGIE010000049.1"/>
</dbReference>
<dbReference type="SUPFAM" id="SSF53383">
    <property type="entry name" value="PLP-dependent transferases"/>
    <property type="match status" value="1"/>
</dbReference>
<dbReference type="InterPro" id="IPR049704">
    <property type="entry name" value="Aminotrans_3_PPA_site"/>
</dbReference>
<accession>A0ABV3IFY6</accession>
<proteinExistence type="inferred from homology"/>
<dbReference type="InterPro" id="IPR015421">
    <property type="entry name" value="PyrdxlP-dep_Trfase_major"/>
</dbReference>
<dbReference type="Gene3D" id="3.40.640.10">
    <property type="entry name" value="Type I PLP-dependent aspartate aminotransferase-like (Major domain)"/>
    <property type="match status" value="1"/>
</dbReference>
<organism evidence="6 7">
    <name type="scientific">Bacillus proteolyticus</name>
    <dbReference type="NCBI Taxonomy" id="2026192"/>
    <lineage>
        <taxon>Bacteria</taxon>
        <taxon>Bacillati</taxon>
        <taxon>Bacillota</taxon>
        <taxon>Bacilli</taxon>
        <taxon>Bacillales</taxon>
        <taxon>Bacillaceae</taxon>
        <taxon>Bacillus</taxon>
        <taxon>Bacillus cereus group</taxon>
    </lineage>
</organism>
<evidence type="ECO:0000256" key="1">
    <source>
        <dbReference type="ARBA" id="ARBA00001933"/>
    </source>
</evidence>
<dbReference type="Pfam" id="PF00202">
    <property type="entry name" value="Aminotran_3"/>
    <property type="match status" value="1"/>
</dbReference>
<dbReference type="InterPro" id="IPR015422">
    <property type="entry name" value="PyrdxlP-dep_Trfase_small"/>
</dbReference>
<comment type="similarity">
    <text evidence="5">Belongs to the class-III pyridoxal-phosphate-dependent aminotransferase family.</text>
</comment>
<keyword evidence="2 6" id="KW-0032">Aminotransferase</keyword>
<evidence type="ECO:0000313" key="7">
    <source>
        <dbReference type="Proteomes" id="UP001552502"/>
    </source>
</evidence>
<gene>
    <name evidence="6" type="ORF">MRBLBA1_003849</name>
</gene>
<name>A0ABV3IFY6_9BACI</name>
<protein>
    <submittedName>
        <fullName evidence="6">Aminotransferase class III-fold pyridoxal phosphate-dependent enzyme</fullName>
    </submittedName>
</protein>
<keyword evidence="7" id="KW-1185">Reference proteome</keyword>
<dbReference type="InterPro" id="IPR050103">
    <property type="entry name" value="Class-III_PLP-dep_AT"/>
</dbReference>
<dbReference type="PANTHER" id="PTHR11986:SF79">
    <property type="entry name" value="ACETYLORNITHINE AMINOTRANSFERASE, MITOCHONDRIAL"/>
    <property type="match status" value="1"/>
</dbReference>
<evidence type="ECO:0000256" key="3">
    <source>
        <dbReference type="ARBA" id="ARBA00022679"/>
    </source>
</evidence>